<protein>
    <submittedName>
        <fullName evidence="1">Uncharacterized protein</fullName>
    </submittedName>
</protein>
<accession>A0A484MZ16</accession>
<evidence type="ECO:0000313" key="2">
    <source>
        <dbReference type="Proteomes" id="UP000595140"/>
    </source>
</evidence>
<proteinExistence type="predicted"/>
<evidence type="ECO:0000313" key="1">
    <source>
        <dbReference type="EMBL" id="VFQ94265.1"/>
    </source>
</evidence>
<name>A0A484MZ16_9ASTE</name>
<sequence>MLPLEHNCNCIRNHLETQSGLHWSCTGSTALIKVDELVKQTKFPGATDAFKIFGETQKVLFHYEKHSFFDKKLLAVKKPHSRGQYSSAFPQQPTFLTVC</sequence>
<dbReference type="EMBL" id="OOIL02005264">
    <property type="protein sequence ID" value="VFQ94265.1"/>
    <property type="molecule type" value="Genomic_DNA"/>
</dbReference>
<keyword evidence="2" id="KW-1185">Reference proteome</keyword>
<dbReference type="AlphaFoldDB" id="A0A484MZ16"/>
<dbReference type="OrthoDB" id="10250354at2759"/>
<organism evidence="1 2">
    <name type="scientific">Cuscuta campestris</name>
    <dbReference type="NCBI Taxonomy" id="132261"/>
    <lineage>
        <taxon>Eukaryota</taxon>
        <taxon>Viridiplantae</taxon>
        <taxon>Streptophyta</taxon>
        <taxon>Embryophyta</taxon>
        <taxon>Tracheophyta</taxon>
        <taxon>Spermatophyta</taxon>
        <taxon>Magnoliopsida</taxon>
        <taxon>eudicotyledons</taxon>
        <taxon>Gunneridae</taxon>
        <taxon>Pentapetalae</taxon>
        <taxon>asterids</taxon>
        <taxon>lamiids</taxon>
        <taxon>Solanales</taxon>
        <taxon>Convolvulaceae</taxon>
        <taxon>Cuscuteae</taxon>
        <taxon>Cuscuta</taxon>
        <taxon>Cuscuta subgen. Grammica</taxon>
        <taxon>Cuscuta sect. Cleistogrammica</taxon>
    </lineage>
</organism>
<gene>
    <name evidence="1" type="ORF">CCAM_LOCUS36041</name>
</gene>
<reference evidence="1 2" key="1">
    <citation type="submission" date="2018-04" db="EMBL/GenBank/DDBJ databases">
        <authorList>
            <person name="Vogel A."/>
        </authorList>
    </citation>
    <scope>NUCLEOTIDE SEQUENCE [LARGE SCALE GENOMIC DNA]</scope>
</reference>
<dbReference type="Proteomes" id="UP000595140">
    <property type="component" value="Unassembled WGS sequence"/>
</dbReference>